<dbReference type="PANTHER" id="PTHR31600:SF2">
    <property type="entry name" value="GAMETE ENRICHED GENE 10 PROTEIN-RELATED"/>
    <property type="match status" value="1"/>
</dbReference>
<gene>
    <name evidence="3" type="ORF">TTHERM_00365380</name>
</gene>
<feature type="transmembrane region" description="Helical" evidence="2">
    <location>
        <begin position="1017"/>
        <end position="1037"/>
    </location>
</feature>
<dbReference type="InterPro" id="IPR052994">
    <property type="entry name" value="Tiny_macrocysts_regulators"/>
</dbReference>
<dbReference type="KEGG" id="tet:TTHERM_00365380"/>
<reference evidence="4" key="1">
    <citation type="journal article" date="2006" name="PLoS Biol.">
        <title>Macronuclear genome sequence of the ciliate Tetrahymena thermophila, a model eukaryote.</title>
        <authorList>
            <person name="Eisen J.A."/>
            <person name="Coyne R.S."/>
            <person name="Wu M."/>
            <person name="Wu D."/>
            <person name="Thiagarajan M."/>
            <person name="Wortman J.R."/>
            <person name="Badger J.H."/>
            <person name="Ren Q."/>
            <person name="Amedeo P."/>
            <person name="Jones K.M."/>
            <person name="Tallon L.J."/>
            <person name="Delcher A.L."/>
            <person name="Salzberg S.L."/>
            <person name="Silva J.C."/>
            <person name="Haas B.J."/>
            <person name="Majoros W.H."/>
            <person name="Farzad M."/>
            <person name="Carlton J.M."/>
            <person name="Smith R.K. Jr."/>
            <person name="Garg J."/>
            <person name="Pearlman R.E."/>
            <person name="Karrer K.M."/>
            <person name="Sun L."/>
            <person name="Manning G."/>
            <person name="Elde N.C."/>
            <person name="Turkewitz A.P."/>
            <person name="Asai D.J."/>
            <person name="Wilkes D.E."/>
            <person name="Wang Y."/>
            <person name="Cai H."/>
            <person name="Collins K."/>
            <person name="Stewart B.A."/>
            <person name="Lee S.R."/>
            <person name="Wilamowska K."/>
            <person name="Weinberg Z."/>
            <person name="Ruzzo W.L."/>
            <person name="Wloga D."/>
            <person name="Gaertig J."/>
            <person name="Frankel J."/>
            <person name="Tsao C.-C."/>
            <person name="Gorovsky M.A."/>
            <person name="Keeling P.J."/>
            <person name="Waller R.F."/>
            <person name="Patron N.J."/>
            <person name="Cherry J.M."/>
            <person name="Stover N.A."/>
            <person name="Krieger C.J."/>
            <person name="del Toro C."/>
            <person name="Ryder H.F."/>
            <person name="Williamson S.C."/>
            <person name="Barbeau R.A."/>
            <person name="Hamilton E.P."/>
            <person name="Orias E."/>
        </authorList>
    </citation>
    <scope>NUCLEOTIDE SEQUENCE [LARGE SCALE GENOMIC DNA]</scope>
    <source>
        <strain evidence="4">SB210</strain>
    </source>
</reference>
<dbReference type="InParanoid" id="Q22PA3"/>
<organism evidence="3 4">
    <name type="scientific">Tetrahymena thermophila (strain SB210)</name>
    <dbReference type="NCBI Taxonomy" id="312017"/>
    <lineage>
        <taxon>Eukaryota</taxon>
        <taxon>Sar</taxon>
        <taxon>Alveolata</taxon>
        <taxon>Ciliophora</taxon>
        <taxon>Intramacronucleata</taxon>
        <taxon>Oligohymenophorea</taxon>
        <taxon>Hymenostomatida</taxon>
        <taxon>Tetrahymenina</taxon>
        <taxon>Tetrahymenidae</taxon>
        <taxon>Tetrahymena</taxon>
    </lineage>
</organism>
<feature type="compositionally biased region" description="Basic and acidic residues" evidence="1">
    <location>
        <begin position="966"/>
        <end position="985"/>
    </location>
</feature>
<evidence type="ECO:0000256" key="1">
    <source>
        <dbReference type="SAM" id="MobiDB-lite"/>
    </source>
</evidence>
<dbReference type="EMBL" id="GG662855">
    <property type="protein sequence ID" value="EAR87206.2"/>
    <property type="molecule type" value="Genomic_DNA"/>
</dbReference>
<feature type="region of interest" description="Disordered" evidence="1">
    <location>
        <begin position="949"/>
        <end position="993"/>
    </location>
</feature>
<evidence type="ECO:0000313" key="4">
    <source>
        <dbReference type="Proteomes" id="UP000009168"/>
    </source>
</evidence>
<dbReference type="GeneID" id="7842419"/>
<keyword evidence="2" id="KW-1133">Transmembrane helix</keyword>
<sequence>MCNLIDSNLINDIDFYLEQFWLASQQAQKDDLSSFNLLQMVSQHKEHCVREICNCKQEEIYDDRNQLRIELVKNIIDTVFSDCIQNKVVIKNRATREHLFLKYITFVAKFQRNPLRAYYELKKYYKTYPKDNSSYFIGVCQVLSRTFKQMITAHQELLYSMQKQEQKSTFNSKVTLTMKDIIKTQEIQNSLVPLLADYTLSKLQHFKQLKSTISSMDGLRIISKELYVKYQKLRHQFSHYSKYFSKMSIIEPNFILQKILQIFQIVIFNEVKKPLLLERQMTHLIQKGSSRPFDELNSYNLNQGNIITIFTSVNQNYKILNRSNSSLANFFGFNQIEFSSFKRIEDLMPTYISNIHQQLINGFIHKGHSQILSSNQKVFSINKQGFIFPVQLQVSVNYSYQDDFRMSATLLKLISQQGYIIFNQSGQIKGIDKNFFSSFFDLKIVGIDEEQQGNGVNENEYQSAILKEIQKLNIFTFMPCLIKSIKEFLNQLSTQNRIEYESQNIQNKNSDDKNTNLKSISRRLLFSKNDIKIEIPLNLIELNQSLESQFQTYQSQAKINQNQTQKSSKQSSKNYSLQNKLEALSFFKQFYKTQIQEWNRANCLKSANCQANLIVHIINSSNQRHQHIVEDQEFIFEIEINDLKQRKQTLLNTIDLHDRMQNEHTLQAIETENTISDTANKTQISSHNLDSQDQKKLFSSQFKNQNSKDLNLKRNSQIFMQKTNNYNQSSSKQNYSTEKINNQFIKSSSISLVQQPQITKTESNKTINNANNKIQIEGDSNKLQTKERILEEEHYTFNLMSQITSNRNLLSQQEFEFVCLSPHKIKSEENVHTLNNDLYKQDSAKINSKTLISQDKSINQINYQTTQIITSLNNINSPLSAQFHYKNQLQLEKSCDQKSTSNHDSFQLIEMFKNKMKQNYITKNQKLAQILQNNNYKNEASQQKVNQDINKQLSKNTPSRPTNNTDKQEKEEIKLDKNIQMENIHEGSSTTSNSSSRQELIVYQIIHKRSIRSNSKIIILLIFDILAFISISLAYYIKMQGLLSQVKDSLNISQQQSLLGQYYDQQALTQLIKYEYNLNILPNELENAVSSFNQSYCNQIGSNFQMDLQKNINRIIELSQSQDQIQTFDFSSNQKIEVKLNQLEFYLLAMQKIRAVCESEHIQNQINSIYFMYENQIIIQQNSRELIQNNIDQQNQNIENLQKHVILIIIITVAIFLFASILSLPLMKSINKFQEIIYFVLSRTTVDEADKEITKLELFHRNLQNNDCSWIEYNFCSDFIIQKMALKINSQESSTAHSAQVALKQLKQKKAENKIQQQHISSKMSDQKLSVFKYFIMLCFFGFTAICFLAVSVIFYYEEQSFLKQQLDVFNTTMKTKLSFHSIITLSEFTYRKSIIQQHDLNFPFDQYQKAINIFNQDMKLLNTYSNYMSNAIQNRQIFDSQNMSYLEKLFNQNLCEILSDQEVCKNTSTIKQEAINGFFSIISSYLYYFQQFSSLYNGSLNQSETIQMSWEYSSLDQYKYLIAYGFQLPIETFNLIQNQLYSLLDNQIKQIQQFYTFYMLIGEITLIVIWLVFSVYLKQKINLDVQSAQFALTCLPFQKAQEETTIYLLKSIFKY</sequence>
<dbReference type="HOGENOM" id="CLU_239410_0_0_1"/>
<dbReference type="RefSeq" id="XP_001007451.2">
    <property type="nucleotide sequence ID" value="XM_001007451.2"/>
</dbReference>
<dbReference type="PANTHER" id="PTHR31600">
    <property type="entry name" value="TINY MACROCYSTS PROTEIN B-RELATED"/>
    <property type="match status" value="1"/>
</dbReference>
<feature type="transmembrane region" description="Helical" evidence="2">
    <location>
        <begin position="1334"/>
        <end position="1357"/>
    </location>
</feature>
<feature type="transmembrane region" description="Helical" evidence="2">
    <location>
        <begin position="1205"/>
        <end position="1224"/>
    </location>
</feature>
<proteinExistence type="predicted"/>
<feature type="transmembrane region" description="Helical" evidence="2">
    <location>
        <begin position="1558"/>
        <end position="1578"/>
    </location>
</feature>
<dbReference type="Proteomes" id="UP000009168">
    <property type="component" value="Unassembled WGS sequence"/>
</dbReference>
<name>Q22PA3_TETTS</name>
<keyword evidence="2" id="KW-0472">Membrane</keyword>
<evidence type="ECO:0000313" key="3">
    <source>
        <dbReference type="EMBL" id="EAR87206.2"/>
    </source>
</evidence>
<keyword evidence="4" id="KW-1185">Reference proteome</keyword>
<evidence type="ECO:0000256" key="2">
    <source>
        <dbReference type="SAM" id="Phobius"/>
    </source>
</evidence>
<protein>
    <submittedName>
        <fullName evidence="3">Transmembrane protein, putative</fullName>
    </submittedName>
</protein>
<dbReference type="OrthoDB" id="300949at2759"/>
<keyword evidence="2 3" id="KW-0812">Transmembrane</keyword>
<accession>Q22PA3</accession>
<feature type="compositionally biased region" description="Polar residues" evidence="1">
    <location>
        <begin position="949"/>
        <end position="965"/>
    </location>
</feature>